<accession>A0A183FSN5</accession>
<evidence type="ECO:0000313" key="3">
    <source>
        <dbReference type="WBParaSite" id="HPBE_0001097701-mRNA-1"/>
    </source>
</evidence>
<dbReference type="InterPro" id="IPR003533">
    <property type="entry name" value="Doublecortin_dom"/>
</dbReference>
<evidence type="ECO:0000259" key="1">
    <source>
        <dbReference type="PROSITE" id="PS50309"/>
    </source>
</evidence>
<dbReference type="AlphaFoldDB" id="A0A183FSN5"/>
<sequence length="105" mass="12061">LTDSIRYRNFDSLLDDLNANIQMPFGVRRLTTPMGRTSIHDIDQLQHLGKAEAGRESFRSVFSLLCARTRPGVQLHPYSVNNLCFETDFFCRKSLGLHHLIRVDV</sequence>
<dbReference type="Pfam" id="PF03607">
    <property type="entry name" value="DCX"/>
    <property type="match status" value="1"/>
</dbReference>
<dbReference type="Gene3D" id="3.10.20.230">
    <property type="entry name" value="Doublecortin domain"/>
    <property type="match status" value="1"/>
</dbReference>
<organism evidence="2 3">
    <name type="scientific">Heligmosomoides polygyrus</name>
    <name type="common">Parasitic roundworm</name>
    <dbReference type="NCBI Taxonomy" id="6339"/>
    <lineage>
        <taxon>Eukaryota</taxon>
        <taxon>Metazoa</taxon>
        <taxon>Ecdysozoa</taxon>
        <taxon>Nematoda</taxon>
        <taxon>Chromadorea</taxon>
        <taxon>Rhabditida</taxon>
        <taxon>Rhabditina</taxon>
        <taxon>Rhabditomorpha</taxon>
        <taxon>Strongyloidea</taxon>
        <taxon>Heligmosomidae</taxon>
        <taxon>Heligmosomoides</taxon>
    </lineage>
</organism>
<dbReference type="PROSITE" id="PS50309">
    <property type="entry name" value="DC"/>
    <property type="match status" value="1"/>
</dbReference>
<feature type="domain" description="Doublecortin" evidence="1">
    <location>
        <begin position="1"/>
        <end position="51"/>
    </location>
</feature>
<dbReference type="SUPFAM" id="SSF89837">
    <property type="entry name" value="Doublecortin (DC)"/>
    <property type="match status" value="1"/>
</dbReference>
<evidence type="ECO:0000313" key="2">
    <source>
        <dbReference type="Proteomes" id="UP000050761"/>
    </source>
</evidence>
<dbReference type="GO" id="GO:0035556">
    <property type="term" value="P:intracellular signal transduction"/>
    <property type="evidence" value="ECO:0007669"/>
    <property type="project" value="InterPro"/>
</dbReference>
<dbReference type="WBParaSite" id="HPBE_0001097701-mRNA-1">
    <property type="protein sequence ID" value="HPBE_0001097701-mRNA-1"/>
    <property type="gene ID" value="HPBE_0001097701"/>
</dbReference>
<proteinExistence type="predicted"/>
<name>A0A183FSN5_HELPZ</name>
<keyword evidence="2" id="KW-1185">Reference proteome</keyword>
<dbReference type="InterPro" id="IPR036572">
    <property type="entry name" value="Doublecortin_dom_sf"/>
</dbReference>
<reference evidence="3" key="1">
    <citation type="submission" date="2019-09" db="UniProtKB">
        <authorList>
            <consortium name="WormBaseParasite"/>
        </authorList>
    </citation>
    <scope>IDENTIFICATION</scope>
</reference>
<protein>
    <submittedName>
        <fullName evidence="3">Doublecortin domain-containing protein</fullName>
    </submittedName>
</protein>
<dbReference type="Proteomes" id="UP000050761">
    <property type="component" value="Unassembled WGS sequence"/>
</dbReference>